<dbReference type="InterPro" id="IPR020843">
    <property type="entry name" value="ER"/>
</dbReference>
<dbReference type="SUPFAM" id="SSF50129">
    <property type="entry name" value="GroES-like"/>
    <property type="match status" value="1"/>
</dbReference>
<feature type="domain" description="Enoyl reductase (ER)" evidence="1">
    <location>
        <begin position="10"/>
        <end position="322"/>
    </location>
</feature>
<dbReference type="InterPro" id="IPR036291">
    <property type="entry name" value="NAD(P)-bd_dom_sf"/>
</dbReference>
<protein>
    <submittedName>
        <fullName evidence="2">Quinone oxidoreductase 1</fullName>
    </submittedName>
</protein>
<dbReference type="Gene3D" id="3.40.50.720">
    <property type="entry name" value="NAD(P)-binding Rossmann-like Domain"/>
    <property type="match status" value="1"/>
</dbReference>
<dbReference type="PANTHER" id="PTHR43677:SF4">
    <property type="entry name" value="QUINONE OXIDOREDUCTASE-LIKE PROTEIN 2"/>
    <property type="match status" value="1"/>
</dbReference>
<dbReference type="InterPro" id="IPR011032">
    <property type="entry name" value="GroES-like_sf"/>
</dbReference>
<dbReference type="Proteomes" id="UP001055156">
    <property type="component" value="Unassembled WGS sequence"/>
</dbReference>
<reference evidence="2" key="1">
    <citation type="journal article" date="2021" name="Front. Microbiol.">
        <title>Comprehensive Comparative Genomics and Phenotyping of Methylobacterium Species.</title>
        <authorList>
            <person name="Alessa O."/>
            <person name="Ogura Y."/>
            <person name="Fujitani Y."/>
            <person name="Takami H."/>
            <person name="Hayashi T."/>
            <person name="Sahin N."/>
            <person name="Tani A."/>
        </authorList>
    </citation>
    <scope>NUCLEOTIDE SEQUENCE</scope>
    <source>
        <strain evidence="2">NBRC 15689</strain>
    </source>
</reference>
<dbReference type="PANTHER" id="PTHR43677">
    <property type="entry name" value="SHORT-CHAIN DEHYDROGENASE/REDUCTASE"/>
    <property type="match status" value="1"/>
</dbReference>
<dbReference type="CDD" id="cd08241">
    <property type="entry name" value="QOR1"/>
    <property type="match status" value="1"/>
</dbReference>
<organism evidence="2 3">
    <name type="scientific">Methylobacterium organophilum</name>
    <dbReference type="NCBI Taxonomy" id="410"/>
    <lineage>
        <taxon>Bacteria</taxon>
        <taxon>Pseudomonadati</taxon>
        <taxon>Pseudomonadota</taxon>
        <taxon>Alphaproteobacteria</taxon>
        <taxon>Hyphomicrobiales</taxon>
        <taxon>Methylobacteriaceae</taxon>
        <taxon>Methylobacterium</taxon>
    </lineage>
</organism>
<dbReference type="EMBL" id="BPQV01000004">
    <property type="protein sequence ID" value="GJE26689.1"/>
    <property type="molecule type" value="Genomic_DNA"/>
</dbReference>
<name>A0ABQ4T808_METOR</name>
<keyword evidence="3" id="KW-1185">Reference proteome</keyword>
<evidence type="ECO:0000259" key="1">
    <source>
        <dbReference type="SMART" id="SM00829"/>
    </source>
</evidence>
<evidence type="ECO:0000313" key="2">
    <source>
        <dbReference type="EMBL" id="GJE26689.1"/>
    </source>
</evidence>
<dbReference type="InterPro" id="IPR013154">
    <property type="entry name" value="ADH-like_N"/>
</dbReference>
<evidence type="ECO:0000313" key="3">
    <source>
        <dbReference type="Proteomes" id="UP001055156"/>
    </source>
</evidence>
<dbReference type="RefSeq" id="WP_238310569.1">
    <property type="nucleotide sequence ID" value="NZ_BPQV01000004.1"/>
</dbReference>
<dbReference type="InterPro" id="IPR051397">
    <property type="entry name" value="Zn-ADH-like_protein"/>
</dbReference>
<dbReference type="SMART" id="SM00829">
    <property type="entry name" value="PKS_ER"/>
    <property type="match status" value="1"/>
</dbReference>
<sequence>MKALMCTRLGGPEELSIETLPDPVPGPGEALVRVRVAALNFFDTLIIAGRYQVKPELPFSPGGEACGVVEALGPGAQGVRVGDRVIVHASHDTARERVTVPAERLTPVPDALSDEKAAGLTITYGTTLHALADRARMRPGETLAVLGASGGVGLAAVEIGKIMGARVIACASSPAKLDIARAHGADEGVDYKAENLREALRRLGGESGIDVIYDAVGGDDAEAALRSLGWKGRYLVIGFAAGAIPKFPLNVIMLKGIDVQGVHWGAFVQREPERHRSNQAQLVAWAAEGKLRATVHGVLPLADYAEALGLLTRREAVGKVLLRVSD</sequence>
<reference evidence="2" key="2">
    <citation type="submission" date="2021-08" db="EMBL/GenBank/DDBJ databases">
        <authorList>
            <person name="Tani A."/>
            <person name="Ola A."/>
            <person name="Ogura Y."/>
            <person name="Katsura K."/>
            <person name="Hayashi T."/>
        </authorList>
    </citation>
    <scope>NUCLEOTIDE SEQUENCE</scope>
    <source>
        <strain evidence="2">NBRC 15689</strain>
    </source>
</reference>
<dbReference type="SUPFAM" id="SSF51735">
    <property type="entry name" value="NAD(P)-binding Rossmann-fold domains"/>
    <property type="match status" value="1"/>
</dbReference>
<proteinExistence type="predicted"/>
<dbReference type="Pfam" id="PF00107">
    <property type="entry name" value="ADH_zinc_N"/>
    <property type="match status" value="1"/>
</dbReference>
<gene>
    <name evidence="2" type="primary">qorA_1</name>
    <name evidence="2" type="ORF">LKMONMHP_1540</name>
</gene>
<dbReference type="Pfam" id="PF08240">
    <property type="entry name" value="ADH_N"/>
    <property type="match status" value="1"/>
</dbReference>
<accession>A0ABQ4T808</accession>
<comment type="caution">
    <text evidence="2">The sequence shown here is derived from an EMBL/GenBank/DDBJ whole genome shotgun (WGS) entry which is preliminary data.</text>
</comment>
<dbReference type="Gene3D" id="3.90.180.10">
    <property type="entry name" value="Medium-chain alcohol dehydrogenases, catalytic domain"/>
    <property type="match status" value="1"/>
</dbReference>
<dbReference type="InterPro" id="IPR013149">
    <property type="entry name" value="ADH-like_C"/>
</dbReference>